<evidence type="ECO:0000313" key="2">
    <source>
        <dbReference type="EMBL" id="MDO5457038.1"/>
    </source>
</evidence>
<dbReference type="InterPro" id="IPR016181">
    <property type="entry name" value="Acyl_CoA_acyltransferase"/>
</dbReference>
<dbReference type="CDD" id="cd04301">
    <property type="entry name" value="NAT_SF"/>
    <property type="match status" value="1"/>
</dbReference>
<reference evidence="2" key="1">
    <citation type="submission" date="2023-07" db="EMBL/GenBank/DDBJ databases">
        <title>Between Cages and Wild: Unraveling the Impact of Captivity on Animal Microbiomes and Antimicrobial Resistance.</title>
        <authorList>
            <person name="Schmartz G.P."/>
            <person name="Rehner J."/>
            <person name="Schuff M.J."/>
            <person name="Becker S.L."/>
            <person name="Kravczyk M."/>
            <person name="Gurevich A."/>
            <person name="Francke R."/>
            <person name="Mueller R."/>
            <person name="Keller V."/>
            <person name="Keller A."/>
        </authorList>
    </citation>
    <scope>NUCLEOTIDE SEQUENCE</scope>
    <source>
        <strain evidence="2">S39M_St_73</strain>
    </source>
</reference>
<feature type="domain" description="N-acetyltransferase" evidence="1">
    <location>
        <begin position="114"/>
        <end position="250"/>
    </location>
</feature>
<protein>
    <submittedName>
        <fullName evidence="2">GNAT family N-acetyltransferase</fullName>
        <ecNumber evidence="2">2.3.1.-</ecNumber>
    </submittedName>
</protein>
<dbReference type="SUPFAM" id="SSF55729">
    <property type="entry name" value="Acyl-CoA N-acyltransferases (Nat)"/>
    <property type="match status" value="1"/>
</dbReference>
<dbReference type="GO" id="GO:0016747">
    <property type="term" value="F:acyltransferase activity, transferring groups other than amino-acyl groups"/>
    <property type="evidence" value="ECO:0007669"/>
    <property type="project" value="InterPro"/>
</dbReference>
<dbReference type="PROSITE" id="PS51186">
    <property type="entry name" value="GNAT"/>
    <property type="match status" value="1"/>
</dbReference>
<evidence type="ECO:0000313" key="3">
    <source>
        <dbReference type="Proteomes" id="UP001171751"/>
    </source>
</evidence>
<keyword evidence="2" id="KW-0012">Acyltransferase</keyword>
<evidence type="ECO:0000259" key="1">
    <source>
        <dbReference type="PROSITE" id="PS51186"/>
    </source>
</evidence>
<dbReference type="Pfam" id="PF18467">
    <property type="entry name" value="DUF5613"/>
    <property type="match status" value="1"/>
</dbReference>
<dbReference type="AlphaFoldDB" id="A0AA43RKC4"/>
<dbReference type="Proteomes" id="UP001171751">
    <property type="component" value="Unassembled WGS sequence"/>
</dbReference>
<sequence length="250" mass="29554">MYDFKSTYLFSSVVTQTPYFTQYYQAKMPDVRQTNFMSFHFNPILENFQFLESFQKDFHQDTDQSFLRFHWPQDEGIYPEIFSYLHENNYQLGRMELLKINPQDFMMSSSQPEITITSLNKNNMEDYLNLNYEADLEHGRIYAEQKQIQYQGYLKRPHIQPYLAFHNNHLVASIDLIVLKSSIEINSLYVAPKYRRQGIASALQEKAVEIAEEHKSVLILIADAEDTPIDMYEEQGYDSLHSIIIAEKQL</sequence>
<dbReference type="InterPro" id="IPR000182">
    <property type="entry name" value="GNAT_dom"/>
</dbReference>
<proteinExistence type="predicted"/>
<accession>A0AA43RKC4</accession>
<keyword evidence="3" id="KW-1185">Reference proteome</keyword>
<dbReference type="Gene3D" id="3.40.630.30">
    <property type="match status" value="1"/>
</dbReference>
<dbReference type="InterPro" id="IPR040549">
    <property type="entry name" value="DUF5613"/>
</dbReference>
<dbReference type="EC" id="2.3.1.-" evidence="2"/>
<gene>
    <name evidence="2" type="ORF">Q4F26_01705</name>
</gene>
<organism evidence="2 3">
    <name type="scientific">Atopococcus tabaci</name>
    <dbReference type="NCBI Taxonomy" id="269774"/>
    <lineage>
        <taxon>Bacteria</taxon>
        <taxon>Bacillati</taxon>
        <taxon>Bacillota</taxon>
        <taxon>Bacilli</taxon>
        <taxon>Lactobacillales</taxon>
        <taxon>Carnobacteriaceae</taxon>
        <taxon>Atopococcus</taxon>
    </lineage>
</organism>
<dbReference type="EMBL" id="JAUNQW010000004">
    <property type="protein sequence ID" value="MDO5457038.1"/>
    <property type="molecule type" value="Genomic_DNA"/>
</dbReference>
<name>A0AA43RKC4_9LACT</name>
<comment type="caution">
    <text evidence="2">The sequence shown here is derived from an EMBL/GenBank/DDBJ whole genome shotgun (WGS) entry which is preliminary data.</text>
</comment>
<dbReference type="Pfam" id="PF00583">
    <property type="entry name" value="Acetyltransf_1"/>
    <property type="match status" value="1"/>
</dbReference>
<keyword evidence="2" id="KW-0808">Transferase</keyword>